<evidence type="ECO:0000313" key="3">
    <source>
        <dbReference type="Proteomes" id="UP001651158"/>
    </source>
</evidence>
<dbReference type="InterPro" id="IPR011051">
    <property type="entry name" value="RmlC_Cupin_sf"/>
</dbReference>
<protein>
    <recommendedName>
        <fullName evidence="1">Cupin type-2 domain-containing protein</fullName>
    </recommendedName>
</protein>
<dbReference type="Pfam" id="PF07883">
    <property type="entry name" value="Cupin_2"/>
    <property type="match status" value="1"/>
</dbReference>
<dbReference type="EMBL" id="JAKROA010000002">
    <property type="protein sequence ID" value="KAL5110903.1"/>
    <property type="molecule type" value="Genomic_DNA"/>
</dbReference>
<dbReference type="InterPro" id="IPR013096">
    <property type="entry name" value="Cupin_2"/>
</dbReference>
<keyword evidence="3" id="KW-1185">Reference proteome</keyword>
<dbReference type="InterPro" id="IPR014710">
    <property type="entry name" value="RmlC-like_jellyroll"/>
</dbReference>
<organism evidence="2 3">
    <name type="scientific">Taenia crassiceps</name>
    <dbReference type="NCBI Taxonomy" id="6207"/>
    <lineage>
        <taxon>Eukaryota</taxon>
        <taxon>Metazoa</taxon>
        <taxon>Spiralia</taxon>
        <taxon>Lophotrochozoa</taxon>
        <taxon>Platyhelminthes</taxon>
        <taxon>Cestoda</taxon>
        <taxon>Eucestoda</taxon>
        <taxon>Cyclophyllidea</taxon>
        <taxon>Taeniidae</taxon>
        <taxon>Taenia</taxon>
    </lineage>
</organism>
<evidence type="ECO:0000259" key="1">
    <source>
        <dbReference type="Pfam" id="PF07883"/>
    </source>
</evidence>
<dbReference type="Gene3D" id="2.60.120.10">
    <property type="entry name" value="Jelly Rolls"/>
    <property type="match status" value="1"/>
</dbReference>
<reference evidence="2 3" key="1">
    <citation type="journal article" date="2022" name="Front. Cell. Infect. Microbiol.">
        <title>The Genomes of Two Strains of Taenia crassiceps the Animal Model for the Study of Human Cysticercosis.</title>
        <authorList>
            <person name="Bobes R.J."/>
            <person name="Estrada K."/>
            <person name="Rios-Valencia D.G."/>
            <person name="Calderon-Gallegos A."/>
            <person name="de la Torre P."/>
            <person name="Carrero J.C."/>
            <person name="Sanchez-Flores A."/>
            <person name="Laclette J.P."/>
        </authorList>
    </citation>
    <scope>NUCLEOTIDE SEQUENCE [LARGE SCALE GENOMIC DNA]</scope>
    <source>
        <strain evidence="2">WFUcys</strain>
    </source>
</reference>
<proteinExistence type="predicted"/>
<sequence length="140" mass="15875">MEEKVRKGKAASHAFVRYLKFSDGYWSSFLCFERIMSEFVVHHWNEAEDGVLSRATMKAKLQKMGYSATPYTFSEGNVFGTHTHDTDKMDVVVDGELEFSMYGQSIILKPGDALEIPKGEPHSARVLGNKKLEFFDATKL</sequence>
<feature type="domain" description="Cupin type-2" evidence="1">
    <location>
        <begin position="72"/>
        <end position="136"/>
    </location>
</feature>
<dbReference type="SUPFAM" id="SSF51182">
    <property type="entry name" value="RmlC-like cupins"/>
    <property type="match status" value="1"/>
</dbReference>
<gene>
    <name evidence="2" type="ORF">TcWFU_009236</name>
</gene>
<dbReference type="Proteomes" id="UP001651158">
    <property type="component" value="Unassembled WGS sequence"/>
</dbReference>
<name>A0ABR4QPB7_9CEST</name>
<accession>A0ABR4QPB7</accession>
<evidence type="ECO:0000313" key="2">
    <source>
        <dbReference type="EMBL" id="KAL5110903.1"/>
    </source>
</evidence>
<dbReference type="InterPro" id="IPR052535">
    <property type="entry name" value="Bacilysin_H2HPP_isomerase"/>
</dbReference>
<dbReference type="PANTHER" id="PTHR40112">
    <property type="entry name" value="H2HPP ISOMERASE"/>
    <property type="match status" value="1"/>
</dbReference>
<dbReference type="PANTHER" id="PTHR40112:SF1">
    <property type="entry name" value="H2HPP ISOMERASE"/>
    <property type="match status" value="1"/>
</dbReference>
<comment type="caution">
    <text evidence="2">The sequence shown here is derived from an EMBL/GenBank/DDBJ whole genome shotgun (WGS) entry which is preliminary data.</text>
</comment>